<dbReference type="STRING" id="282301.A0A267FHT6"/>
<protein>
    <recommendedName>
        <fullName evidence="1">MIT domain-containing protein</fullName>
    </recommendedName>
</protein>
<dbReference type="PANTHER" id="PTHR21222:SF1">
    <property type="entry name" value="MIT DOMAIN-CONTAINING PROTEIN 1"/>
    <property type="match status" value="1"/>
</dbReference>
<comment type="caution">
    <text evidence="2">The sequence shown here is derived from an EMBL/GenBank/DDBJ whole genome shotgun (WGS) entry which is preliminary data.</text>
</comment>
<dbReference type="SMART" id="SM00745">
    <property type="entry name" value="MIT"/>
    <property type="match status" value="1"/>
</dbReference>
<dbReference type="Proteomes" id="UP000215902">
    <property type="component" value="Unassembled WGS sequence"/>
</dbReference>
<dbReference type="Gene3D" id="1.20.58.80">
    <property type="entry name" value="Phosphotransferase system, lactose/cellobiose-type IIA subunit"/>
    <property type="match status" value="1"/>
</dbReference>
<evidence type="ECO:0000259" key="1">
    <source>
        <dbReference type="SMART" id="SM00745"/>
    </source>
</evidence>
<organism evidence="2 3">
    <name type="scientific">Macrostomum lignano</name>
    <dbReference type="NCBI Taxonomy" id="282301"/>
    <lineage>
        <taxon>Eukaryota</taxon>
        <taxon>Metazoa</taxon>
        <taxon>Spiralia</taxon>
        <taxon>Lophotrochozoa</taxon>
        <taxon>Platyhelminthes</taxon>
        <taxon>Rhabditophora</taxon>
        <taxon>Macrostomorpha</taxon>
        <taxon>Macrostomida</taxon>
        <taxon>Macrostomidae</taxon>
        <taxon>Macrostomum</taxon>
    </lineage>
</organism>
<proteinExistence type="predicted"/>
<keyword evidence="3" id="KW-1185">Reference proteome</keyword>
<dbReference type="PANTHER" id="PTHR21222">
    <property type="entry name" value="MIT DOMAIN-CONTAINING PROTEIN 1"/>
    <property type="match status" value="1"/>
</dbReference>
<dbReference type="InterPro" id="IPR052817">
    <property type="entry name" value="MIT_domain_contain_protein1"/>
</dbReference>
<dbReference type="InterPro" id="IPR007330">
    <property type="entry name" value="MIT_dom"/>
</dbReference>
<dbReference type="Pfam" id="PF04212">
    <property type="entry name" value="MIT"/>
    <property type="match status" value="1"/>
</dbReference>
<dbReference type="Gene3D" id="3.30.870.30">
    <property type="entry name" value="MITD, C-terminal phospholipase D-like domain"/>
    <property type="match status" value="1"/>
</dbReference>
<dbReference type="InterPro" id="IPR038113">
    <property type="entry name" value="MITD1_C_sf"/>
</dbReference>
<gene>
    <name evidence="2" type="ORF">BOX15_Mlig026059g1</name>
</gene>
<feature type="domain" description="MIT" evidence="1">
    <location>
        <begin position="8"/>
        <end position="87"/>
    </location>
</feature>
<evidence type="ECO:0000313" key="3">
    <source>
        <dbReference type="Proteomes" id="UP000215902"/>
    </source>
</evidence>
<dbReference type="Pfam" id="PF16565">
    <property type="entry name" value="MIT_C"/>
    <property type="match status" value="1"/>
</dbReference>
<dbReference type="InterPro" id="IPR036181">
    <property type="entry name" value="MIT_dom_sf"/>
</dbReference>
<sequence length="255" mass="29171">MAVSGDVTENLFDVSKRWLLKAVTFDSEDKLIAAFSCYKEGLDKLMEFLKTVPESEVAKRTAIRTRLVEYLGRAESLKKKLLASGQISPQSSEPKHTQYRIGEGETGYGYDRIFGDCLKDASVVWIRVEDPYIRKMYQLHFFLQFCELCASRCPGCLQEIHLVTGPDEADAAKQRQSLDLIAESLAERGIQLRLSLRDSLHDREVYFSNGWRVKIGRGLSLYRKLSRQLDLGTHDLSLRQCLETTVDIFHESILR</sequence>
<accession>A0A267FHT6</accession>
<name>A0A267FHT6_9PLAT</name>
<dbReference type="SUPFAM" id="SSF116846">
    <property type="entry name" value="MIT domain"/>
    <property type="match status" value="1"/>
</dbReference>
<dbReference type="OrthoDB" id="19553at2759"/>
<dbReference type="EMBL" id="NIVC01001079">
    <property type="protein sequence ID" value="PAA72562.1"/>
    <property type="molecule type" value="Genomic_DNA"/>
</dbReference>
<reference evidence="2 3" key="1">
    <citation type="submission" date="2017-06" db="EMBL/GenBank/DDBJ databases">
        <title>A platform for efficient transgenesis in Macrostomum lignano, a flatworm model organism for stem cell research.</title>
        <authorList>
            <person name="Berezikov E."/>
        </authorList>
    </citation>
    <scope>NUCLEOTIDE SEQUENCE [LARGE SCALE GENOMIC DNA]</scope>
    <source>
        <strain evidence="2">DV1</strain>
        <tissue evidence="2">Whole organism</tissue>
    </source>
</reference>
<dbReference type="AlphaFoldDB" id="A0A267FHT6"/>
<evidence type="ECO:0000313" key="2">
    <source>
        <dbReference type="EMBL" id="PAA72562.1"/>
    </source>
</evidence>
<dbReference type="InterPro" id="IPR032341">
    <property type="entry name" value="MITD1_C"/>
</dbReference>